<feature type="transmembrane region" description="Helical" evidence="6">
    <location>
        <begin position="242"/>
        <end position="271"/>
    </location>
</feature>
<feature type="transmembrane region" description="Helical" evidence="6">
    <location>
        <begin position="342"/>
        <end position="362"/>
    </location>
</feature>
<evidence type="ECO:0000256" key="2">
    <source>
        <dbReference type="ARBA" id="ARBA00022692"/>
    </source>
</evidence>
<feature type="transmembrane region" description="Helical" evidence="6">
    <location>
        <begin position="148"/>
        <end position="165"/>
    </location>
</feature>
<feature type="transmembrane region" description="Helical" evidence="6">
    <location>
        <begin position="57"/>
        <end position="79"/>
    </location>
</feature>
<sequence length="645" mass="69905">MRWHSTKPGQERESSHGTRLARVLSTVDLVSLGVGSCVGTGMYVVSGLVAKEMAGPGVIVSFIIAAVASILSGVCYAEFGVRVPKTTGSAYTYSYVTVGECVAFFIGWNLILEYLIGTAAGASALSSMADSLSQSQHQQLYDYSYPDLLALLIALLVTVIVALGVKNSVGFNNVLNVINLIVWVFMMIAGLFFVNGENWDEGRFLPFGWSGVMQGAATCFYAFIGFDIIATTGEEAKSPNTSIPYAITASLITCLTAYVSVSVILTLMVPYNEIDADAPLMEMFAMHGCMFAKYIVAVGSIAGLTVSLLGSLFPMPRVIYAMAGDGLLFKFLAHVSSYTETPAVACVVSGFLAALLSLLVSLRDLIEMMSIGTLLAYTLVSLCVLLLRYQPEGDIPWLCELPLRGESEGGMSRRLKKLIGPRYYTLRIRLGLPGKMDRPTPATGKTVTVCVLLLFIFIFAFCSFIIFGASSIGEGRWWALLLLIFLIIVIALLVVIILQQPENPKRLPYMAPCVPFVPASAMLVNIYLMLKLSAITWIRFSIWCLVGVLIYFGYGMWNSTLEITARENEVHASTYQRYDQGVDEGFCGFDDDFYPPTTDSWGAPEAGSGLTPPPQAKPESEGISSKGGGRTVANHGLAEEDPMDF</sequence>
<feature type="transmembrane region" description="Helical" evidence="6">
    <location>
        <begin position="177"/>
        <end position="195"/>
    </location>
</feature>
<keyword evidence="2 6" id="KW-0812">Transmembrane</keyword>
<keyword evidence="4 6" id="KW-0472">Membrane</keyword>
<feature type="domain" description="Cationic amino acid transporter C-terminal" evidence="7">
    <location>
        <begin position="509"/>
        <end position="559"/>
    </location>
</feature>
<feature type="transmembrane region" description="Helical" evidence="6">
    <location>
        <begin position="369"/>
        <end position="387"/>
    </location>
</feature>
<evidence type="ECO:0000313" key="8">
    <source>
        <dbReference type="Ensembl" id="ENSLCAP00010015863.1"/>
    </source>
</evidence>
<evidence type="ECO:0000256" key="6">
    <source>
        <dbReference type="SAM" id="Phobius"/>
    </source>
</evidence>
<gene>
    <name evidence="8" type="primary">SLC7A14</name>
</gene>
<feature type="transmembrane region" description="Helical" evidence="6">
    <location>
        <begin position="207"/>
        <end position="230"/>
    </location>
</feature>
<name>A0A4W6CTJ3_LATCA</name>
<dbReference type="Pfam" id="PF13906">
    <property type="entry name" value="AA_permease_C"/>
    <property type="match status" value="1"/>
</dbReference>
<feature type="transmembrane region" description="Helical" evidence="6">
    <location>
        <begin position="20"/>
        <end position="45"/>
    </location>
</feature>
<protein>
    <submittedName>
        <fullName evidence="8">Solute carrier family 7 member 14a</fullName>
    </submittedName>
</protein>
<dbReference type="InterPro" id="IPR002293">
    <property type="entry name" value="AA/rel_permease1"/>
</dbReference>
<dbReference type="AlphaFoldDB" id="A0A4W6CTJ3"/>
<dbReference type="Gene3D" id="1.20.1740.10">
    <property type="entry name" value="Amino acid/polyamine transporter I"/>
    <property type="match status" value="2"/>
</dbReference>
<comment type="subcellular location">
    <subcellularLocation>
        <location evidence="1">Membrane</location>
        <topology evidence="1">Multi-pass membrane protein</topology>
    </subcellularLocation>
</comment>
<feature type="transmembrane region" description="Helical" evidence="6">
    <location>
        <begin position="446"/>
        <end position="470"/>
    </location>
</feature>
<dbReference type="GO" id="GO:0015171">
    <property type="term" value="F:amino acid transmembrane transporter activity"/>
    <property type="evidence" value="ECO:0007669"/>
    <property type="project" value="TreeGrafter"/>
</dbReference>
<evidence type="ECO:0000256" key="4">
    <source>
        <dbReference type="ARBA" id="ARBA00023136"/>
    </source>
</evidence>
<evidence type="ECO:0000259" key="7">
    <source>
        <dbReference type="Pfam" id="PF13906"/>
    </source>
</evidence>
<feature type="transmembrane region" description="Helical" evidence="6">
    <location>
        <begin position="477"/>
        <end position="497"/>
    </location>
</feature>
<dbReference type="InterPro" id="IPR029485">
    <property type="entry name" value="CAT_C"/>
</dbReference>
<proteinExistence type="predicted"/>
<dbReference type="Pfam" id="PF13520">
    <property type="entry name" value="AA_permease_2"/>
    <property type="match status" value="1"/>
</dbReference>
<accession>A0A4W6CTJ3</accession>
<feature type="transmembrane region" description="Helical" evidence="6">
    <location>
        <begin position="291"/>
        <end position="311"/>
    </location>
</feature>
<dbReference type="Proteomes" id="UP000314980">
    <property type="component" value="Unassembled WGS sequence"/>
</dbReference>
<dbReference type="PANTHER" id="PTHR43243:SF25">
    <property type="entry name" value="CATIONIC AMINO ACID TRANSPORTER-RELATED"/>
    <property type="match status" value="1"/>
</dbReference>
<reference evidence="9" key="1">
    <citation type="submission" date="2015-09" db="EMBL/GenBank/DDBJ databases">
        <authorList>
            <person name="Sai Rama Sridatta P."/>
        </authorList>
    </citation>
    <scope>NUCLEOTIDE SEQUENCE [LARGE SCALE GENOMIC DNA]</scope>
</reference>
<feature type="transmembrane region" description="Helical" evidence="6">
    <location>
        <begin position="509"/>
        <end position="530"/>
    </location>
</feature>
<dbReference type="PIRSF" id="PIRSF006060">
    <property type="entry name" value="AA_transporter"/>
    <property type="match status" value="1"/>
</dbReference>
<dbReference type="PANTHER" id="PTHR43243">
    <property type="entry name" value="INNER MEMBRANE TRANSPORTER YGJI-RELATED"/>
    <property type="match status" value="1"/>
</dbReference>
<dbReference type="FunFam" id="1.20.1740.10:FF:000010">
    <property type="entry name" value="probable cationic amino acid transporter"/>
    <property type="match status" value="1"/>
</dbReference>
<evidence type="ECO:0000256" key="5">
    <source>
        <dbReference type="SAM" id="MobiDB-lite"/>
    </source>
</evidence>
<dbReference type="GeneTree" id="ENSGT00940000155893"/>
<evidence type="ECO:0000256" key="1">
    <source>
        <dbReference type="ARBA" id="ARBA00004141"/>
    </source>
</evidence>
<evidence type="ECO:0000256" key="3">
    <source>
        <dbReference type="ARBA" id="ARBA00022989"/>
    </source>
</evidence>
<reference evidence="8" key="2">
    <citation type="submission" date="2025-08" db="UniProtKB">
        <authorList>
            <consortium name="Ensembl"/>
        </authorList>
    </citation>
    <scope>IDENTIFICATION</scope>
</reference>
<keyword evidence="9" id="KW-1185">Reference proteome</keyword>
<dbReference type="Ensembl" id="ENSLCAT00010016211.1">
    <property type="protein sequence ID" value="ENSLCAP00010015863.1"/>
    <property type="gene ID" value="ENSLCAG00010007532.1"/>
</dbReference>
<dbReference type="GO" id="GO:0005886">
    <property type="term" value="C:plasma membrane"/>
    <property type="evidence" value="ECO:0007669"/>
    <property type="project" value="TreeGrafter"/>
</dbReference>
<keyword evidence="3 6" id="KW-1133">Transmembrane helix</keyword>
<reference evidence="8" key="3">
    <citation type="submission" date="2025-09" db="UniProtKB">
        <authorList>
            <consortium name="Ensembl"/>
        </authorList>
    </citation>
    <scope>IDENTIFICATION</scope>
</reference>
<feature type="region of interest" description="Disordered" evidence="5">
    <location>
        <begin position="600"/>
        <end position="645"/>
    </location>
</feature>
<feature type="transmembrane region" description="Helical" evidence="6">
    <location>
        <begin position="537"/>
        <end position="557"/>
    </location>
</feature>
<evidence type="ECO:0000313" key="9">
    <source>
        <dbReference type="Proteomes" id="UP000314980"/>
    </source>
</evidence>
<organism evidence="8 9">
    <name type="scientific">Lates calcarifer</name>
    <name type="common">Barramundi</name>
    <name type="synonym">Holocentrus calcarifer</name>
    <dbReference type="NCBI Taxonomy" id="8187"/>
    <lineage>
        <taxon>Eukaryota</taxon>
        <taxon>Metazoa</taxon>
        <taxon>Chordata</taxon>
        <taxon>Craniata</taxon>
        <taxon>Vertebrata</taxon>
        <taxon>Euteleostomi</taxon>
        <taxon>Actinopterygii</taxon>
        <taxon>Neopterygii</taxon>
        <taxon>Teleostei</taxon>
        <taxon>Neoteleostei</taxon>
        <taxon>Acanthomorphata</taxon>
        <taxon>Carangaria</taxon>
        <taxon>Carangaria incertae sedis</taxon>
        <taxon>Centropomidae</taxon>
        <taxon>Lates</taxon>
    </lineage>
</organism>